<dbReference type="PANTHER" id="PTHR43482:SF1">
    <property type="entry name" value="PROTEIN AST1-RELATED"/>
    <property type="match status" value="1"/>
</dbReference>
<dbReference type="InterPro" id="IPR020843">
    <property type="entry name" value="ER"/>
</dbReference>
<dbReference type="AlphaFoldDB" id="A0A2T4CED9"/>
<evidence type="ECO:0000259" key="1">
    <source>
        <dbReference type="SMART" id="SM00829"/>
    </source>
</evidence>
<dbReference type="InterPro" id="IPR036291">
    <property type="entry name" value="NAD(P)-bd_dom_sf"/>
</dbReference>
<sequence>MKALQLLRESVSEAPRLVLSYLPKPALIPHHVLVRVHASAIHPSDVGNALGFFPYTQHPRVVGRDYAGVIEEGPRELVGQEVYGTSGHSYAFTKDGFQAEYCLIHEDEVALKPKNLSFAEAATVGVPFTTALQMVERAAVTESDTVLVIGANGAVGSAASQLVEDLGARVIRATRDESGEVNTDRDPELSALDVLTDGKGVDVVFDTVGSPTLTVNALTKLATSGRLAFISAPKTGARDLNIDMRDFYRSDLSLFGCNSLNPSAKEMARRLNAITTLFESGKLRPDGRWTPVPLDQAVEAYEKLLTKATRGKYVIVME</sequence>
<dbReference type="Pfam" id="PF13602">
    <property type="entry name" value="ADH_zinc_N_2"/>
    <property type="match status" value="1"/>
</dbReference>
<dbReference type="Proteomes" id="UP000240760">
    <property type="component" value="Unassembled WGS sequence"/>
</dbReference>
<dbReference type="SMART" id="SM00829">
    <property type="entry name" value="PKS_ER"/>
    <property type="match status" value="1"/>
</dbReference>
<evidence type="ECO:0000313" key="2">
    <source>
        <dbReference type="EMBL" id="PTB79937.1"/>
    </source>
</evidence>
<organism evidence="2 3">
    <name type="scientific">Trichoderma longibrachiatum ATCC 18648</name>
    <dbReference type="NCBI Taxonomy" id="983965"/>
    <lineage>
        <taxon>Eukaryota</taxon>
        <taxon>Fungi</taxon>
        <taxon>Dikarya</taxon>
        <taxon>Ascomycota</taxon>
        <taxon>Pezizomycotina</taxon>
        <taxon>Sordariomycetes</taxon>
        <taxon>Hypocreomycetidae</taxon>
        <taxon>Hypocreales</taxon>
        <taxon>Hypocreaceae</taxon>
        <taxon>Trichoderma</taxon>
    </lineage>
</organism>
<feature type="domain" description="Enoyl reductase (ER)" evidence="1">
    <location>
        <begin position="10"/>
        <end position="315"/>
    </location>
</feature>
<gene>
    <name evidence="2" type="ORF">M440DRAFT_1397221</name>
</gene>
<keyword evidence="3" id="KW-1185">Reference proteome</keyword>
<dbReference type="Gene3D" id="3.90.180.10">
    <property type="entry name" value="Medium-chain alcohol dehydrogenases, catalytic domain"/>
    <property type="match status" value="1"/>
</dbReference>
<dbReference type="PANTHER" id="PTHR43482">
    <property type="entry name" value="PROTEIN AST1-RELATED"/>
    <property type="match status" value="1"/>
</dbReference>
<proteinExistence type="predicted"/>
<dbReference type="SUPFAM" id="SSF51735">
    <property type="entry name" value="NAD(P)-binding Rossmann-fold domains"/>
    <property type="match status" value="1"/>
</dbReference>
<dbReference type="EMBL" id="KZ679127">
    <property type="protein sequence ID" value="PTB79937.1"/>
    <property type="molecule type" value="Genomic_DNA"/>
</dbReference>
<protein>
    <submittedName>
        <fullName evidence="2">GroES-like protein</fullName>
    </submittedName>
</protein>
<name>A0A2T4CED9_TRILO</name>
<dbReference type="SUPFAM" id="SSF50129">
    <property type="entry name" value="GroES-like"/>
    <property type="match status" value="1"/>
</dbReference>
<reference evidence="2 3" key="1">
    <citation type="submission" date="2016-07" db="EMBL/GenBank/DDBJ databases">
        <title>Multiple horizontal gene transfer events from other fungi enriched the ability of initially mycotrophic Trichoderma (Ascomycota) to feed on dead plant biomass.</title>
        <authorList>
            <consortium name="DOE Joint Genome Institute"/>
            <person name="Aerts A."/>
            <person name="Atanasova L."/>
            <person name="Chenthamara K."/>
            <person name="Zhang J."/>
            <person name="Grujic M."/>
            <person name="Henrissat B."/>
            <person name="Kuo A."/>
            <person name="Salamov A."/>
            <person name="Lipzen A."/>
            <person name="Labutti K."/>
            <person name="Barry K."/>
            <person name="Miao Y."/>
            <person name="Rahimi M.J."/>
            <person name="Shen Q."/>
            <person name="Grigoriev I.V."/>
            <person name="Kubicek C.P."/>
            <person name="Druzhinina I.S."/>
        </authorList>
    </citation>
    <scope>NUCLEOTIDE SEQUENCE [LARGE SCALE GENOMIC DNA]</scope>
    <source>
        <strain evidence="2 3">ATCC 18648</strain>
    </source>
</reference>
<accession>A0A2T4CED9</accession>
<dbReference type="Gene3D" id="3.40.50.720">
    <property type="entry name" value="NAD(P)-binding Rossmann-like Domain"/>
    <property type="match status" value="1"/>
</dbReference>
<dbReference type="GO" id="GO:0016491">
    <property type="term" value="F:oxidoreductase activity"/>
    <property type="evidence" value="ECO:0007669"/>
    <property type="project" value="InterPro"/>
</dbReference>
<dbReference type="CDD" id="cd05289">
    <property type="entry name" value="MDR_like_2"/>
    <property type="match status" value="1"/>
</dbReference>
<dbReference type="InterPro" id="IPR013154">
    <property type="entry name" value="ADH-like_N"/>
</dbReference>
<dbReference type="STRING" id="983965.A0A2T4CED9"/>
<dbReference type="Pfam" id="PF08240">
    <property type="entry name" value="ADH_N"/>
    <property type="match status" value="1"/>
</dbReference>
<dbReference type="OrthoDB" id="3509362at2759"/>
<dbReference type="InterPro" id="IPR011032">
    <property type="entry name" value="GroES-like_sf"/>
</dbReference>
<evidence type="ECO:0000313" key="3">
    <source>
        <dbReference type="Proteomes" id="UP000240760"/>
    </source>
</evidence>
<dbReference type="InterPro" id="IPR052585">
    <property type="entry name" value="Lipid_raft_assoc_Zn_ADH"/>
</dbReference>